<evidence type="ECO:0000256" key="1">
    <source>
        <dbReference type="SAM" id="Phobius"/>
    </source>
</evidence>
<gene>
    <name evidence="2" type="ORF">RND81_13G037400</name>
</gene>
<dbReference type="AlphaFoldDB" id="A0AAW1H3Y1"/>
<keyword evidence="1" id="KW-1133">Transmembrane helix</keyword>
<reference evidence="2" key="1">
    <citation type="submission" date="2024-03" db="EMBL/GenBank/DDBJ databases">
        <title>WGS assembly of Saponaria officinalis var. Norfolk2.</title>
        <authorList>
            <person name="Jenkins J."/>
            <person name="Shu S."/>
            <person name="Grimwood J."/>
            <person name="Barry K."/>
            <person name="Goodstein D."/>
            <person name="Schmutz J."/>
            <person name="Leebens-Mack J."/>
            <person name="Osbourn A."/>
        </authorList>
    </citation>
    <scope>NUCLEOTIDE SEQUENCE [LARGE SCALE GENOMIC DNA]</scope>
    <source>
        <strain evidence="2">JIC</strain>
    </source>
</reference>
<proteinExistence type="predicted"/>
<evidence type="ECO:0000313" key="2">
    <source>
        <dbReference type="EMBL" id="KAK9668150.1"/>
    </source>
</evidence>
<dbReference type="Proteomes" id="UP001443914">
    <property type="component" value="Unassembled WGS sequence"/>
</dbReference>
<comment type="caution">
    <text evidence="2">The sequence shown here is derived from an EMBL/GenBank/DDBJ whole genome shotgun (WGS) entry which is preliminary data.</text>
</comment>
<name>A0AAW1H3Y1_SAPOF</name>
<accession>A0AAW1H3Y1</accession>
<evidence type="ECO:0000313" key="3">
    <source>
        <dbReference type="Proteomes" id="UP001443914"/>
    </source>
</evidence>
<keyword evidence="3" id="KW-1185">Reference proteome</keyword>
<protein>
    <submittedName>
        <fullName evidence="2">Uncharacterized protein</fullName>
    </submittedName>
</protein>
<feature type="transmembrane region" description="Helical" evidence="1">
    <location>
        <begin position="23"/>
        <end position="44"/>
    </location>
</feature>
<keyword evidence="1" id="KW-0472">Membrane</keyword>
<dbReference type="EMBL" id="JBDFQZ010000013">
    <property type="protein sequence ID" value="KAK9668150.1"/>
    <property type="molecule type" value="Genomic_DNA"/>
</dbReference>
<organism evidence="2 3">
    <name type="scientific">Saponaria officinalis</name>
    <name type="common">Common soapwort</name>
    <name type="synonym">Lychnis saponaria</name>
    <dbReference type="NCBI Taxonomy" id="3572"/>
    <lineage>
        <taxon>Eukaryota</taxon>
        <taxon>Viridiplantae</taxon>
        <taxon>Streptophyta</taxon>
        <taxon>Embryophyta</taxon>
        <taxon>Tracheophyta</taxon>
        <taxon>Spermatophyta</taxon>
        <taxon>Magnoliopsida</taxon>
        <taxon>eudicotyledons</taxon>
        <taxon>Gunneridae</taxon>
        <taxon>Pentapetalae</taxon>
        <taxon>Caryophyllales</taxon>
        <taxon>Caryophyllaceae</taxon>
        <taxon>Caryophylleae</taxon>
        <taxon>Saponaria</taxon>
    </lineage>
</organism>
<sequence>MGEVIYCAFGSQCTLDQSQFQDLVLGLELTCICLYFFFFFQLVLKPWYESKIHVRLLRIYVV</sequence>
<keyword evidence="1" id="KW-0812">Transmembrane</keyword>